<dbReference type="AlphaFoldDB" id="A0A1E7EQB0"/>
<sequence length="202" mass="22665">MFSNNLLDNISDMVVTAERKGNTFVVTDVSKGEKECESSTELLKKNSRTAEMIVVADRNGNTIVVKDIVVPSTNNENEGRRCNNRKYNNNNEEDNIDDDGSNSTVTTLSTIISAVKSLSLSTSSTIQLQSEQSPKQRRRRRNRITIATLMTGRRGRKLIYLFKIKSNSDRSLSTEEKNVSTDDLDRLLHSSLSTTSSFDSYK</sequence>
<dbReference type="KEGG" id="fcy:FRACYDRAFT_271837"/>
<protein>
    <submittedName>
        <fullName evidence="2">Uncharacterized protein</fullName>
    </submittedName>
</protein>
<dbReference type="Proteomes" id="UP000095751">
    <property type="component" value="Unassembled WGS sequence"/>
</dbReference>
<name>A0A1E7EQB0_9STRA</name>
<accession>A0A1E7EQB0</accession>
<feature type="region of interest" description="Disordered" evidence="1">
    <location>
        <begin position="75"/>
        <end position="102"/>
    </location>
</feature>
<keyword evidence="3" id="KW-1185">Reference proteome</keyword>
<reference evidence="2 3" key="1">
    <citation type="submission" date="2016-09" db="EMBL/GenBank/DDBJ databases">
        <title>Extensive genetic diversity and differential bi-allelic expression allows diatom success in the polar Southern Ocean.</title>
        <authorList>
            <consortium name="DOE Joint Genome Institute"/>
            <person name="Mock T."/>
            <person name="Otillar R.P."/>
            <person name="Strauss J."/>
            <person name="Dupont C."/>
            <person name="Frickenhaus S."/>
            <person name="Maumus F."/>
            <person name="Mcmullan M."/>
            <person name="Sanges R."/>
            <person name="Schmutz J."/>
            <person name="Toseland A."/>
            <person name="Valas R."/>
            <person name="Veluchamy A."/>
            <person name="Ward B.J."/>
            <person name="Allen A."/>
            <person name="Barry K."/>
            <person name="Falciatore A."/>
            <person name="Ferrante M."/>
            <person name="Fortunato A.E."/>
            <person name="Gloeckner G."/>
            <person name="Gruber A."/>
            <person name="Hipkin R."/>
            <person name="Janech M."/>
            <person name="Kroth P."/>
            <person name="Leese F."/>
            <person name="Lindquist E."/>
            <person name="Lyon B.R."/>
            <person name="Martin J."/>
            <person name="Mayer C."/>
            <person name="Parker M."/>
            <person name="Quesneville H."/>
            <person name="Raymond J."/>
            <person name="Uhlig C."/>
            <person name="Valentin K.U."/>
            <person name="Worden A.Z."/>
            <person name="Armbrust E.V."/>
            <person name="Bowler C."/>
            <person name="Green B."/>
            <person name="Moulton V."/>
            <person name="Van Oosterhout C."/>
            <person name="Grigoriev I."/>
        </authorList>
    </citation>
    <scope>NUCLEOTIDE SEQUENCE [LARGE SCALE GENOMIC DNA]</scope>
    <source>
        <strain evidence="2 3">CCMP1102</strain>
    </source>
</reference>
<dbReference type="EMBL" id="KV784382">
    <property type="protein sequence ID" value="OEU08055.1"/>
    <property type="molecule type" value="Genomic_DNA"/>
</dbReference>
<organism evidence="2 3">
    <name type="scientific">Fragilariopsis cylindrus CCMP1102</name>
    <dbReference type="NCBI Taxonomy" id="635003"/>
    <lineage>
        <taxon>Eukaryota</taxon>
        <taxon>Sar</taxon>
        <taxon>Stramenopiles</taxon>
        <taxon>Ochrophyta</taxon>
        <taxon>Bacillariophyta</taxon>
        <taxon>Bacillariophyceae</taxon>
        <taxon>Bacillariophycidae</taxon>
        <taxon>Bacillariales</taxon>
        <taxon>Bacillariaceae</taxon>
        <taxon>Fragilariopsis</taxon>
    </lineage>
</organism>
<feature type="compositionally biased region" description="Acidic residues" evidence="1">
    <location>
        <begin position="91"/>
        <end position="100"/>
    </location>
</feature>
<dbReference type="InParanoid" id="A0A1E7EQB0"/>
<evidence type="ECO:0000313" key="3">
    <source>
        <dbReference type="Proteomes" id="UP000095751"/>
    </source>
</evidence>
<evidence type="ECO:0000256" key="1">
    <source>
        <dbReference type="SAM" id="MobiDB-lite"/>
    </source>
</evidence>
<gene>
    <name evidence="2" type="ORF">FRACYDRAFT_271837</name>
</gene>
<evidence type="ECO:0000313" key="2">
    <source>
        <dbReference type="EMBL" id="OEU08055.1"/>
    </source>
</evidence>
<proteinExistence type="predicted"/>